<dbReference type="EMBL" id="JACOOH010000001">
    <property type="protein sequence ID" value="MBC5619934.1"/>
    <property type="molecule type" value="Genomic_DNA"/>
</dbReference>
<organism evidence="1 2">
    <name type="scientific">Butyricimonas hominis</name>
    <dbReference type="NCBI Taxonomy" id="2763032"/>
    <lineage>
        <taxon>Bacteria</taxon>
        <taxon>Pseudomonadati</taxon>
        <taxon>Bacteroidota</taxon>
        <taxon>Bacteroidia</taxon>
        <taxon>Bacteroidales</taxon>
        <taxon>Odoribacteraceae</taxon>
        <taxon>Butyricimonas</taxon>
    </lineage>
</organism>
<reference evidence="1 2" key="1">
    <citation type="submission" date="2020-08" db="EMBL/GenBank/DDBJ databases">
        <title>Genome public.</title>
        <authorList>
            <person name="Liu C."/>
            <person name="Sun Q."/>
        </authorList>
    </citation>
    <scope>NUCLEOTIDE SEQUENCE [LARGE SCALE GENOMIC DNA]</scope>
    <source>
        <strain evidence="1 2">NSJ-56</strain>
    </source>
</reference>
<evidence type="ECO:0000313" key="2">
    <source>
        <dbReference type="Proteomes" id="UP000646484"/>
    </source>
</evidence>
<name>A0ABR7CWB2_9BACT</name>
<protein>
    <recommendedName>
        <fullName evidence="3">Lipoprotein</fullName>
    </recommendedName>
</protein>
<gene>
    <name evidence="1" type="ORF">H8S64_02355</name>
</gene>
<comment type="caution">
    <text evidence="1">The sequence shown here is derived from an EMBL/GenBank/DDBJ whole genome shotgun (WGS) entry which is preliminary data.</text>
</comment>
<sequence>MKQVLLNVLLGSILLGCSDRYTGDDSIDSVKSERTTVVRLADLSRSGINDMNGFVKRGNKLVVGTTYTSEGVGRSLDLEHPERRDVGARSSVASKRVRSLSSFNSFDGSSVTALDFEKGELIESPVAPLSRGGSQEVVIQLPKGKQHLVAVKAKNFVISTGLYEEGRYLFYSLADGSARYFLSYPETPGFSDLREKTKAILYASSVLRVSPDQSAFVCADMYSGAIDFCRIVAGSIERVKTVRLHYPSVQITEVPSSRVAYTQDNRFGFIDIAVTGDRVYALYSGKTYRVDRGRAFECQTLLVYDWEGNLVKSCLFDTPLVNINFDLEDQNIYGVTVDGTLVKVGCL</sequence>
<accession>A0ABR7CWB2</accession>
<dbReference type="RefSeq" id="WP_186974793.1">
    <property type="nucleotide sequence ID" value="NZ_JACOOH010000001.1"/>
</dbReference>
<evidence type="ECO:0008006" key="3">
    <source>
        <dbReference type="Google" id="ProtNLM"/>
    </source>
</evidence>
<dbReference type="Proteomes" id="UP000646484">
    <property type="component" value="Unassembled WGS sequence"/>
</dbReference>
<proteinExistence type="predicted"/>
<dbReference type="SUPFAM" id="SSF50969">
    <property type="entry name" value="YVTN repeat-like/Quinoprotein amine dehydrogenase"/>
    <property type="match status" value="1"/>
</dbReference>
<keyword evidence="2" id="KW-1185">Reference proteome</keyword>
<dbReference type="PROSITE" id="PS51257">
    <property type="entry name" value="PROKAR_LIPOPROTEIN"/>
    <property type="match status" value="1"/>
</dbReference>
<dbReference type="InterPro" id="IPR011044">
    <property type="entry name" value="Quino_amine_DH_bsu"/>
</dbReference>
<evidence type="ECO:0000313" key="1">
    <source>
        <dbReference type="EMBL" id="MBC5619934.1"/>
    </source>
</evidence>
<dbReference type="Pfam" id="PF15869">
    <property type="entry name" value="TolB_like"/>
    <property type="match status" value="1"/>
</dbReference>